<dbReference type="Pfam" id="PF20274">
    <property type="entry name" value="cREC_REC"/>
    <property type="match status" value="1"/>
</dbReference>
<sequence length="174" mass="20684">MDFLLTPWMKKYMYNILRALPLNLSNFRNMVLTEFWNFSTKKELKAIPKPIYITERSESQDEEHTLMWLDDRINPLESRMDWLAYSPIGRDVQVIWVKNFFDFKTWIQQNGLPTAICFDYELGDATNNGYDCARWLVKYCQRKKLVPPVWSSQSTNPEGKAKINRLLKKFVSSL</sequence>
<dbReference type="EMBL" id="LT629745">
    <property type="protein sequence ID" value="SDR72284.1"/>
    <property type="molecule type" value="Genomic_DNA"/>
</dbReference>
<reference evidence="2 3" key="1">
    <citation type="submission" date="2016-10" db="EMBL/GenBank/DDBJ databases">
        <authorList>
            <person name="Varghese N."/>
            <person name="Submissions S."/>
        </authorList>
    </citation>
    <scope>NUCLEOTIDE SEQUENCE [LARGE SCALE GENOMIC DNA]</scope>
    <source>
        <strain evidence="2 3">Mar_2010_102</strain>
    </source>
</reference>
<organism evidence="2 3">
    <name type="scientific">Christiangramia echinicola</name>
    <dbReference type="NCBI Taxonomy" id="279359"/>
    <lineage>
        <taxon>Bacteria</taxon>
        <taxon>Pseudomonadati</taxon>
        <taxon>Bacteroidota</taxon>
        <taxon>Flavobacteriia</taxon>
        <taxon>Flavobacteriales</taxon>
        <taxon>Flavobacteriaceae</taxon>
        <taxon>Christiangramia</taxon>
    </lineage>
</organism>
<feature type="domain" description="Cyclic-phosphate processing Receiver" evidence="1">
    <location>
        <begin position="67"/>
        <end position="168"/>
    </location>
</feature>
<dbReference type="STRING" id="1250231.SAMN04488552_0710"/>
<evidence type="ECO:0000313" key="3">
    <source>
        <dbReference type="Proteomes" id="UP000198858"/>
    </source>
</evidence>
<gene>
    <name evidence="2" type="ORF">SAMN04488552_0710</name>
</gene>
<evidence type="ECO:0000259" key="1">
    <source>
        <dbReference type="Pfam" id="PF20274"/>
    </source>
</evidence>
<evidence type="ECO:0000313" key="2">
    <source>
        <dbReference type="EMBL" id="SDR72284.1"/>
    </source>
</evidence>
<accession>A0A1H1LCK0</accession>
<keyword evidence="3" id="KW-1185">Reference proteome</keyword>
<dbReference type="InterPro" id="IPR046909">
    <property type="entry name" value="cREC_REC"/>
</dbReference>
<dbReference type="Proteomes" id="UP000198858">
    <property type="component" value="Chromosome I"/>
</dbReference>
<dbReference type="RefSeq" id="WP_089661323.1">
    <property type="nucleotide sequence ID" value="NZ_LT629745.1"/>
</dbReference>
<name>A0A1H1LCK0_9FLAO</name>
<proteinExistence type="predicted"/>
<protein>
    <recommendedName>
        <fullName evidence="1">Cyclic-phosphate processing Receiver domain-containing protein</fullName>
    </recommendedName>
</protein>
<dbReference type="AlphaFoldDB" id="A0A1H1LCK0"/>